<proteinExistence type="predicted"/>
<feature type="transmembrane region" description="Helical" evidence="1">
    <location>
        <begin position="63"/>
        <end position="84"/>
    </location>
</feature>
<feature type="transmembrane region" description="Helical" evidence="1">
    <location>
        <begin position="127"/>
        <end position="150"/>
    </location>
</feature>
<dbReference type="RefSeq" id="WP_023388648.1">
    <property type="nucleotide sequence ID" value="NZ_AXUN02000169.1"/>
</dbReference>
<sequence>MRLAILSLISLLLSMLDMTLVPFFSSWGAYGSLLFTFGAIFSVQGDYDDAFLMAILTGFLQDIFFPYAFGMNMLLNLFLFLGLSKIGTTLKEGRHAAEVLFSTGGALLKSLVMFSLLTLFGFGANSYSIPVTGIHTLIFALLMHGSIVSLRRVPYMKKEWKF</sequence>
<organism evidence="2 3">
    <name type="scientific">Youngiibacter fragilis 232.1</name>
    <dbReference type="NCBI Taxonomy" id="994573"/>
    <lineage>
        <taxon>Bacteria</taxon>
        <taxon>Bacillati</taxon>
        <taxon>Bacillota</taxon>
        <taxon>Clostridia</taxon>
        <taxon>Eubacteriales</taxon>
        <taxon>Clostridiaceae</taxon>
        <taxon>Youngiibacter</taxon>
    </lineage>
</organism>
<dbReference type="OrthoDB" id="9796616at2"/>
<protein>
    <submittedName>
        <fullName evidence="2">Rod shape-determining protein MreD</fullName>
    </submittedName>
</protein>
<evidence type="ECO:0000313" key="2">
    <source>
        <dbReference type="EMBL" id="ETA80966.1"/>
    </source>
</evidence>
<dbReference type="eggNOG" id="COG2891">
    <property type="taxonomic scope" value="Bacteria"/>
</dbReference>
<keyword evidence="1" id="KW-0472">Membrane</keyword>
<accession>V7I6P5</accession>
<dbReference type="Proteomes" id="UP000017747">
    <property type="component" value="Unassembled WGS sequence"/>
</dbReference>
<keyword evidence="1" id="KW-1133">Transmembrane helix</keyword>
<evidence type="ECO:0000256" key="1">
    <source>
        <dbReference type="SAM" id="Phobius"/>
    </source>
</evidence>
<feature type="transmembrane region" description="Helical" evidence="1">
    <location>
        <begin position="96"/>
        <end position="121"/>
    </location>
</feature>
<dbReference type="EMBL" id="AXUN02000169">
    <property type="protein sequence ID" value="ETA80966.1"/>
    <property type="molecule type" value="Genomic_DNA"/>
</dbReference>
<name>V7I6P5_9CLOT</name>
<keyword evidence="3" id="KW-1185">Reference proteome</keyword>
<comment type="caution">
    <text evidence="2">The sequence shown here is derived from an EMBL/GenBank/DDBJ whole genome shotgun (WGS) entry which is preliminary data.</text>
</comment>
<gene>
    <name evidence="2" type="ORF">T472_0209015</name>
</gene>
<dbReference type="STRING" id="994573.T472_0209015"/>
<dbReference type="AlphaFoldDB" id="V7I6P5"/>
<evidence type="ECO:0000313" key="3">
    <source>
        <dbReference type="Proteomes" id="UP000017747"/>
    </source>
</evidence>
<reference evidence="2 3" key="1">
    <citation type="journal article" date="2014" name="Genome Announc.">
        <title>Genome Sequence of Youngiibacter fragilis, the Type Strain of the Genus Youngiibacter.</title>
        <authorList>
            <person name="Wawrik C.B."/>
            <person name="Callaghan A.V."/>
            <person name="Stamps B.W."/>
            <person name="Wawrik B."/>
        </authorList>
    </citation>
    <scope>NUCLEOTIDE SEQUENCE [LARGE SCALE GENOMIC DNA]</scope>
    <source>
        <strain evidence="2 3">232.1</strain>
    </source>
</reference>
<keyword evidence="1" id="KW-0812">Transmembrane</keyword>